<dbReference type="RefSeq" id="WP_150948639.1">
    <property type="nucleotide sequence ID" value="NZ_VZRB01000008.1"/>
</dbReference>
<keyword evidence="2" id="KW-1185">Reference proteome</keyword>
<evidence type="ECO:0000313" key="1">
    <source>
        <dbReference type="EMBL" id="KAB1146846.1"/>
    </source>
</evidence>
<gene>
    <name evidence="1" type="ORF">F7R91_14820</name>
</gene>
<name>A0A6H9V3D7_9ACTN</name>
<dbReference type="Proteomes" id="UP000442707">
    <property type="component" value="Unassembled WGS sequence"/>
</dbReference>
<sequence length="139" mass="15681">MISKTGGRYWSTGITVTWSSRAHTINGVPHSGWSALLDFYDAGFVSDRAEHGEASTQGTLRTRYYIRDSENVSGLTVAVDNLITDAERLGIDFRLWDGRSPLLYYKGDGEDPEFVPPPNWRETLRTEADRLGWCTYDTV</sequence>
<accession>A0A6H9V3D7</accession>
<comment type="caution">
    <text evidence="1">The sequence shown here is derived from an EMBL/GenBank/DDBJ whole genome shotgun (WGS) entry which is preliminary data.</text>
</comment>
<reference evidence="1 2" key="1">
    <citation type="submission" date="2019-09" db="EMBL/GenBank/DDBJ databases">
        <title>Screening of Novel Bioactive Compounds from Soil-Associated.</title>
        <authorList>
            <person name="Zhao S."/>
        </authorList>
    </citation>
    <scope>NUCLEOTIDE SEQUENCE [LARGE SCALE GENOMIC DNA]</scope>
    <source>
        <strain evidence="1 2">HIT-DPA4</strain>
    </source>
</reference>
<dbReference type="EMBL" id="VZRB01000008">
    <property type="protein sequence ID" value="KAB1146846.1"/>
    <property type="molecule type" value="Genomic_DNA"/>
</dbReference>
<proteinExistence type="predicted"/>
<organism evidence="1 2">
    <name type="scientific">Streptomyces luteolifulvus</name>
    <dbReference type="NCBI Taxonomy" id="2615112"/>
    <lineage>
        <taxon>Bacteria</taxon>
        <taxon>Bacillati</taxon>
        <taxon>Actinomycetota</taxon>
        <taxon>Actinomycetes</taxon>
        <taxon>Kitasatosporales</taxon>
        <taxon>Streptomycetaceae</taxon>
        <taxon>Streptomyces</taxon>
    </lineage>
</organism>
<dbReference type="AlphaFoldDB" id="A0A6H9V3D7"/>
<evidence type="ECO:0000313" key="2">
    <source>
        <dbReference type="Proteomes" id="UP000442707"/>
    </source>
</evidence>
<protein>
    <submittedName>
        <fullName evidence="1">Uncharacterized protein</fullName>
    </submittedName>
</protein>